<feature type="compositionally biased region" description="Basic and acidic residues" evidence="1">
    <location>
        <begin position="307"/>
        <end position="353"/>
    </location>
</feature>
<dbReference type="PANTHER" id="PTHR24299">
    <property type="entry name" value="CYTOCHROME P450 FAMILY 1"/>
    <property type="match status" value="1"/>
</dbReference>
<gene>
    <name evidence="3" type="ORF">IFM89_026855</name>
</gene>
<dbReference type="GO" id="GO:0020037">
    <property type="term" value="F:heme binding"/>
    <property type="evidence" value="ECO:0007669"/>
    <property type="project" value="InterPro"/>
</dbReference>
<dbReference type="Gene3D" id="1.10.630.10">
    <property type="entry name" value="Cytochrome P450"/>
    <property type="match status" value="1"/>
</dbReference>
<dbReference type="SUPFAM" id="SSF48264">
    <property type="entry name" value="Cytochrome P450"/>
    <property type="match status" value="1"/>
</dbReference>
<feature type="compositionally biased region" description="Polar residues" evidence="1">
    <location>
        <begin position="391"/>
        <end position="400"/>
    </location>
</feature>
<accession>A0A835LSJ6</accession>
<feature type="region of interest" description="Disordered" evidence="1">
    <location>
        <begin position="307"/>
        <end position="476"/>
    </location>
</feature>
<dbReference type="PRINTS" id="PR00463">
    <property type="entry name" value="EP450I"/>
</dbReference>
<dbReference type="InterPro" id="IPR036396">
    <property type="entry name" value="Cyt_P450_sf"/>
</dbReference>
<dbReference type="GO" id="GO:0016705">
    <property type="term" value="F:oxidoreductase activity, acting on paired donors, with incorporation or reduction of molecular oxygen"/>
    <property type="evidence" value="ECO:0007669"/>
    <property type="project" value="InterPro"/>
</dbReference>
<keyword evidence="2" id="KW-0812">Transmembrane</keyword>
<name>A0A835LSJ6_9MAGN</name>
<evidence type="ECO:0000313" key="4">
    <source>
        <dbReference type="Proteomes" id="UP000631114"/>
    </source>
</evidence>
<protein>
    <recommendedName>
        <fullName evidence="5">Cytochrome P450</fullName>
    </recommendedName>
</protein>
<dbReference type="Proteomes" id="UP000631114">
    <property type="component" value="Unassembled WGS sequence"/>
</dbReference>
<dbReference type="GO" id="GO:0004497">
    <property type="term" value="F:monooxygenase activity"/>
    <property type="evidence" value="ECO:0007669"/>
    <property type="project" value="InterPro"/>
</dbReference>
<feature type="compositionally biased region" description="Basic residues" evidence="1">
    <location>
        <begin position="354"/>
        <end position="363"/>
    </location>
</feature>
<evidence type="ECO:0008006" key="5">
    <source>
        <dbReference type="Google" id="ProtNLM"/>
    </source>
</evidence>
<evidence type="ECO:0000256" key="2">
    <source>
        <dbReference type="SAM" id="Phobius"/>
    </source>
</evidence>
<keyword evidence="2" id="KW-0472">Membrane</keyword>
<dbReference type="PANTHER" id="PTHR24299:SF59">
    <property type="entry name" value="CYTOCHROME P450 SUPERFAMILY PROTEIN"/>
    <property type="match status" value="1"/>
</dbReference>
<dbReference type="AlphaFoldDB" id="A0A835LSJ6"/>
<proteinExistence type="predicted"/>
<feature type="compositionally biased region" description="Basic and acidic residues" evidence="1">
    <location>
        <begin position="426"/>
        <end position="443"/>
    </location>
</feature>
<dbReference type="Pfam" id="PF00067">
    <property type="entry name" value="p450"/>
    <property type="match status" value="1"/>
</dbReference>
<keyword evidence="4" id="KW-1185">Reference proteome</keyword>
<dbReference type="GO" id="GO:0044550">
    <property type="term" value="P:secondary metabolite biosynthetic process"/>
    <property type="evidence" value="ECO:0007669"/>
    <property type="project" value="UniProtKB-ARBA"/>
</dbReference>
<feature type="transmembrane region" description="Helical" evidence="2">
    <location>
        <begin position="6"/>
        <end position="25"/>
    </location>
</feature>
<evidence type="ECO:0000313" key="3">
    <source>
        <dbReference type="EMBL" id="KAF9606593.1"/>
    </source>
</evidence>
<dbReference type="InterPro" id="IPR002401">
    <property type="entry name" value="Cyt_P450_E_grp-I"/>
</dbReference>
<evidence type="ECO:0000256" key="1">
    <source>
        <dbReference type="SAM" id="MobiDB-lite"/>
    </source>
</evidence>
<sequence length="476" mass="54308">MEYLTIMLWFSLLWAFLQVVIYARFTSKLPPGPISVPVIGSLFKVGSKTHESLAELAKTYGPLMTIQLGCVTNIVASSAYMAKEVLQKHDQHISSRPIPDATRILNHHEVSIVCLPSTDLQWRNLRKCFSSQMFSTQRLNDNETVRLQKVRDLMDYIRESSRCRRVINIGQIISSTILNIISATMFSMDLAQPDSDFAHDFKTLVSGVMEELGSSNLVDYFPFLRPFDPQGIRRRMTIYFGKLDKLFDTIIDKRLKSRQKNATDDLLDVLLQLTQGNDFKLSHLHIKALIKEKINALTNESLKSELEKQMKEKAKPEERKSKKKAKPEEETVKWSDKQEKTTLQKEITESKTEKPKKRNKKNHNQGFEKTEDTNPMTKETTKLHIPVIPPQETNPITTKLQIPVIPPQETTGQPMLGLEQANPGLEKQDTNPKDTTGKPKQGLEKPVPQETTGQPMHGLEQANPISEDRKEIPNRD</sequence>
<reference evidence="3 4" key="1">
    <citation type="submission" date="2020-10" db="EMBL/GenBank/DDBJ databases">
        <title>The Coptis chinensis genome and diversification of protoberbering-type alkaloids.</title>
        <authorList>
            <person name="Wang B."/>
            <person name="Shu S."/>
            <person name="Song C."/>
            <person name="Liu Y."/>
        </authorList>
    </citation>
    <scope>NUCLEOTIDE SEQUENCE [LARGE SCALE GENOMIC DNA]</scope>
    <source>
        <strain evidence="3">HL-2020</strain>
        <tissue evidence="3">Leaf</tissue>
    </source>
</reference>
<feature type="compositionally biased region" description="Basic and acidic residues" evidence="1">
    <location>
        <begin position="466"/>
        <end position="476"/>
    </location>
</feature>
<comment type="caution">
    <text evidence="3">The sequence shown here is derived from an EMBL/GenBank/DDBJ whole genome shotgun (WGS) entry which is preliminary data.</text>
</comment>
<dbReference type="OrthoDB" id="2789670at2759"/>
<dbReference type="InterPro" id="IPR001128">
    <property type="entry name" value="Cyt_P450"/>
</dbReference>
<keyword evidence="2" id="KW-1133">Transmembrane helix</keyword>
<organism evidence="3 4">
    <name type="scientific">Coptis chinensis</name>
    <dbReference type="NCBI Taxonomy" id="261450"/>
    <lineage>
        <taxon>Eukaryota</taxon>
        <taxon>Viridiplantae</taxon>
        <taxon>Streptophyta</taxon>
        <taxon>Embryophyta</taxon>
        <taxon>Tracheophyta</taxon>
        <taxon>Spermatophyta</taxon>
        <taxon>Magnoliopsida</taxon>
        <taxon>Ranunculales</taxon>
        <taxon>Ranunculaceae</taxon>
        <taxon>Coptidoideae</taxon>
        <taxon>Coptis</taxon>
    </lineage>
</organism>
<dbReference type="GO" id="GO:0005506">
    <property type="term" value="F:iron ion binding"/>
    <property type="evidence" value="ECO:0007669"/>
    <property type="project" value="InterPro"/>
</dbReference>
<dbReference type="EMBL" id="JADFTS010000005">
    <property type="protein sequence ID" value="KAF9606593.1"/>
    <property type="molecule type" value="Genomic_DNA"/>
</dbReference>